<dbReference type="Gene3D" id="3.30.300.130">
    <property type="entry name" value="Fe-S cluster assembly (FSCA)"/>
    <property type="match status" value="1"/>
</dbReference>
<dbReference type="InterPro" id="IPR034904">
    <property type="entry name" value="FSCA_dom_sf"/>
</dbReference>
<dbReference type="InterPro" id="IPR052339">
    <property type="entry name" value="Fe-S_Maturation_MIP18"/>
</dbReference>
<keyword evidence="3" id="KW-1185">Reference proteome</keyword>
<dbReference type="InterPro" id="IPR002744">
    <property type="entry name" value="MIP18-like"/>
</dbReference>
<dbReference type="PANTHER" id="PTHR42831:SF1">
    <property type="entry name" value="FE-S PROTEIN MATURATION AUXILIARY FACTOR YITW"/>
    <property type="match status" value="1"/>
</dbReference>
<dbReference type="Proteomes" id="UP001431131">
    <property type="component" value="Unassembled WGS sequence"/>
</dbReference>
<reference evidence="2" key="1">
    <citation type="submission" date="2022-02" db="EMBL/GenBank/DDBJ databases">
        <title>Fredinandcohnia quinoae sp. nov. isolated from Chenopodium quinoa seeds.</title>
        <authorList>
            <person name="Saati-Santamaria Z."/>
            <person name="Flores-Felix J.D."/>
            <person name="Igual J.M."/>
            <person name="Velazquez E."/>
            <person name="Garcia-Fraile P."/>
            <person name="Martinez-Molina E."/>
        </authorList>
    </citation>
    <scope>NUCLEOTIDE SEQUENCE</scope>
    <source>
        <strain evidence="2">SECRCQ15</strain>
    </source>
</reference>
<feature type="domain" description="MIP18 family-like" evidence="1">
    <location>
        <begin position="4"/>
        <end position="76"/>
    </location>
</feature>
<dbReference type="Pfam" id="PF01883">
    <property type="entry name" value="FeS_assembly_P"/>
    <property type="match status" value="1"/>
</dbReference>
<sequence length="100" mass="11452">MELRDQIIEQLKQVIDPELNINVVDLGLIYEIDIRDNKDVFIEMTLTTPGCPLHDSITSGVKHAVSYLDEVNDVEVIIVWQPAWSPEKMSPEAMQQLRGY</sequence>
<evidence type="ECO:0000313" key="3">
    <source>
        <dbReference type="Proteomes" id="UP001431131"/>
    </source>
</evidence>
<dbReference type="RefSeq" id="WP_240255700.1">
    <property type="nucleotide sequence ID" value="NZ_JAKTTI010000015.1"/>
</dbReference>
<evidence type="ECO:0000259" key="1">
    <source>
        <dbReference type="Pfam" id="PF01883"/>
    </source>
</evidence>
<protein>
    <submittedName>
        <fullName evidence="2">Iron-sulfur cluster assembly protein</fullName>
    </submittedName>
</protein>
<organism evidence="2 3">
    <name type="scientific">Fredinandcohnia quinoae</name>
    <dbReference type="NCBI Taxonomy" id="2918902"/>
    <lineage>
        <taxon>Bacteria</taxon>
        <taxon>Bacillati</taxon>
        <taxon>Bacillota</taxon>
        <taxon>Bacilli</taxon>
        <taxon>Bacillales</taxon>
        <taxon>Bacillaceae</taxon>
        <taxon>Fredinandcohnia</taxon>
    </lineage>
</organism>
<accession>A0AAW5E4U5</accession>
<dbReference type="PANTHER" id="PTHR42831">
    <property type="entry name" value="FE-S PROTEIN MATURATION AUXILIARY FACTOR YITW"/>
    <property type="match status" value="1"/>
</dbReference>
<dbReference type="EMBL" id="JAKTTI010000015">
    <property type="protein sequence ID" value="MCH1625849.1"/>
    <property type="molecule type" value="Genomic_DNA"/>
</dbReference>
<name>A0AAW5E4U5_9BACI</name>
<comment type="caution">
    <text evidence="2">The sequence shown here is derived from an EMBL/GenBank/DDBJ whole genome shotgun (WGS) entry which is preliminary data.</text>
</comment>
<dbReference type="SUPFAM" id="SSF117916">
    <property type="entry name" value="Fe-S cluster assembly (FSCA) domain-like"/>
    <property type="match status" value="1"/>
</dbReference>
<dbReference type="AlphaFoldDB" id="A0AAW5E4U5"/>
<proteinExistence type="predicted"/>
<evidence type="ECO:0000313" key="2">
    <source>
        <dbReference type="EMBL" id="MCH1625849.1"/>
    </source>
</evidence>
<gene>
    <name evidence="2" type="ORF">MJG50_10955</name>
</gene>